<evidence type="ECO:0000256" key="1">
    <source>
        <dbReference type="SAM" id="MobiDB-lite"/>
    </source>
</evidence>
<evidence type="ECO:0000313" key="4">
    <source>
        <dbReference type="EMBL" id="MDA0183648.1"/>
    </source>
</evidence>
<feature type="domain" description="DUF6602" evidence="2">
    <location>
        <begin position="28"/>
        <end position="111"/>
    </location>
</feature>
<organism evidence="4 5">
    <name type="scientific">Solirubrobacter phytolaccae</name>
    <dbReference type="NCBI Taxonomy" id="1404360"/>
    <lineage>
        <taxon>Bacteria</taxon>
        <taxon>Bacillati</taxon>
        <taxon>Actinomycetota</taxon>
        <taxon>Thermoleophilia</taxon>
        <taxon>Solirubrobacterales</taxon>
        <taxon>Solirubrobacteraceae</taxon>
        <taxon>Solirubrobacter</taxon>
    </lineage>
</organism>
<name>A0A9X3SAG5_9ACTN</name>
<keyword evidence="5" id="KW-1185">Reference proteome</keyword>
<accession>A0A9X3SAG5</accession>
<dbReference type="InterPro" id="IPR048987">
    <property type="entry name" value="PIN-TPR-GreABC"/>
</dbReference>
<dbReference type="Pfam" id="PF20698">
    <property type="entry name" value="PIN-TPR-GreABC"/>
    <property type="match status" value="1"/>
</dbReference>
<reference evidence="4" key="1">
    <citation type="submission" date="2022-10" db="EMBL/GenBank/DDBJ databases">
        <title>The WGS of Solirubrobacter phytolaccae KCTC 29190.</title>
        <authorList>
            <person name="Jiang Z."/>
        </authorList>
    </citation>
    <scope>NUCLEOTIDE SEQUENCE</scope>
    <source>
        <strain evidence="4">KCTC 29190</strain>
    </source>
</reference>
<feature type="domain" description="PIN" evidence="3">
    <location>
        <begin position="987"/>
        <end position="1129"/>
    </location>
</feature>
<sequence>MSYEGFREMLRQEAAMLAASAARHSALSQHKPSRGTAREAAVADALRARFPMIEMLRGEVMAPGSGPSSEWDVILHDPSRGAPLAGEGDAHVVPIETVVAVVSVKSQLGTSAVVECAGAAVRLRGLVTQEFPEMPLPAVFAFGFEGVKGDTLSDALADASTTHGAMSRVDGLLVLGQRLALPSPEGYAVSDAGPDAYGHWIAAIDFAVERAPRSRMRYSHYLGPEPSSGAVSSPFSYFAEGSAVAAVVTETSIAPESSSSVPETATDDVRDVPLGLATRPAAQDLGASRMMRRVVDELRAHDSNAAIKLSKALESRDALVNLAHAEHGRLLAYVAAAVSVLGEMRLAAAAFERASSETDGDESASLLARAAITYRAADEAASADAIMDRASDDLRPGFRLARASLLDDATDRVTELRAIQPALPWEGRFRDVLLAKSLYELDREPEAEEAARKALQDAWSLSAAELLVRCLMAADRRSARDPSTARQDSSYDEAIQVLDDVAHEALTLGHLDQAMIHDGDLVRALARRHRHPDVDGVVGWWTSRGSAEARSATARAALASALLGAHRQDLAVRIAPGRDATDETSRLLWLQLDLGSSDPNVAAAATQALDRQIEAATDDQDALALANIRATASLDHGAPWSDRAAEILGREAPFYRDQLLSSYLARRGDSKQAETILLAYADTLVGRRALIDVAVDAEDWERVVTLVEDTLGDEPPPIERLRRADALEQLERHSEAETAWRALAEAGDTPTAMREHAWYRFASSLATRQQWDALAKAAVAWSEACPESSQAAWAAAESLARIGDASAGLELLERAGERPESDSQRRLVARLIANARPITEALERIARLSDEIARRDETLEAMLITLSIRVDFELDAELERRLRSTFAEFPERFPESAHVQSFSAPSTAEGWSEFAERHLGRRERWASEILEQISGGSGALSLLAVLGRTSLEVWIESRLLPLVTPLRDLQELEVSDADAAIARAASWDGSVLAVLSLLPEASSGAVRRALPGSVVPRAIAEEVEVLGREPDSNSAGTLGWDPDSGRPTLWTDSEESVAARTKRIEKLREIARTLAVLDPDVGGTSDAAGALRSGDLHHSAATWLGALVLAIDRGIPFFCDDRYLRRWARQQAVPAFGTAALLEAMRRRGVLTEPDARTAVWTLRGAGGRYLRLEANELAARVSADDFEVSPAVDTTLLDPDGWLVDAETSIEAWDLALRAIWKARPSRLAEWIAHLVTRLRTVHGRRPGAICAVLLSRAALGDSADSDYCRALLAAFSRCERVFCTVENPVDELVANAVQTATATGSVPPIVPLVAVLSRLPMKYQLRVLGLPAGPDWRLGLIEDGTAKQPPV</sequence>
<dbReference type="RefSeq" id="WP_270028048.1">
    <property type="nucleotide sequence ID" value="NZ_JAPDDP010000057.1"/>
</dbReference>
<dbReference type="EMBL" id="JAPDDP010000057">
    <property type="protein sequence ID" value="MDA0183648.1"/>
    <property type="molecule type" value="Genomic_DNA"/>
</dbReference>
<dbReference type="InterPro" id="IPR046537">
    <property type="entry name" value="DUF6602"/>
</dbReference>
<proteinExistence type="predicted"/>
<comment type="caution">
    <text evidence="4">The sequence shown here is derived from an EMBL/GenBank/DDBJ whole genome shotgun (WGS) entry which is preliminary data.</text>
</comment>
<dbReference type="Proteomes" id="UP001147653">
    <property type="component" value="Unassembled WGS sequence"/>
</dbReference>
<dbReference type="Pfam" id="PF20247">
    <property type="entry name" value="DUF6602"/>
    <property type="match status" value="1"/>
</dbReference>
<evidence type="ECO:0000259" key="2">
    <source>
        <dbReference type="Pfam" id="PF20247"/>
    </source>
</evidence>
<gene>
    <name evidence="4" type="ORF">OJ997_25290</name>
</gene>
<evidence type="ECO:0000259" key="3">
    <source>
        <dbReference type="Pfam" id="PF20698"/>
    </source>
</evidence>
<feature type="region of interest" description="Disordered" evidence="1">
    <location>
        <begin position="1029"/>
        <end position="1050"/>
    </location>
</feature>
<evidence type="ECO:0000313" key="5">
    <source>
        <dbReference type="Proteomes" id="UP001147653"/>
    </source>
</evidence>
<protein>
    <submittedName>
        <fullName evidence="4">Uncharacterized protein</fullName>
    </submittedName>
</protein>